<dbReference type="GO" id="GO:0016301">
    <property type="term" value="F:kinase activity"/>
    <property type="evidence" value="ECO:0007669"/>
    <property type="project" value="UniProtKB-KW"/>
</dbReference>
<dbReference type="Pfam" id="PF00359">
    <property type="entry name" value="PTS_EIIA_2"/>
    <property type="match status" value="1"/>
</dbReference>
<keyword evidence="13" id="KW-1185">Reference proteome</keyword>
<dbReference type="InterPro" id="IPR016152">
    <property type="entry name" value="PTrfase/Anion_transptr"/>
</dbReference>
<gene>
    <name evidence="12" type="ORF">ATOP_02550</name>
</gene>
<comment type="subcellular location">
    <subcellularLocation>
        <location evidence="1">Cytoplasm</location>
    </subcellularLocation>
</comment>
<proteinExistence type="predicted"/>
<dbReference type="SUPFAM" id="SSF55804">
    <property type="entry name" value="Phoshotransferase/anion transport protein"/>
    <property type="match status" value="1"/>
</dbReference>
<dbReference type="PROSITE" id="PS00372">
    <property type="entry name" value="PTS_EIIA_TYPE_2_HIS"/>
    <property type="match status" value="1"/>
</dbReference>
<evidence type="ECO:0000256" key="1">
    <source>
        <dbReference type="ARBA" id="ARBA00004496"/>
    </source>
</evidence>
<dbReference type="InterPro" id="IPR002178">
    <property type="entry name" value="PTS_EIIA_type-2_dom"/>
</dbReference>
<feature type="domain" description="PTS EIIA type-2" evidence="11">
    <location>
        <begin position="1"/>
        <end position="124"/>
    </location>
</feature>
<evidence type="ECO:0000256" key="3">
    <source>
        <dbReference type="ARBA" id="ARBA00022490"/>
    </source>
</evidence>
<dbReference type="InterPro" id="IPR051351">
    <property type="entry name" value="Ascorbate-PTS_EIIA_comp"/>
</dbReference>
<dbReference type="Proteomes" id="UP001055025">
    <property type="component" value="Unassembled WGS sequence"/>
</dbReference>
<accession>A0AAV5B297</accession>
<organism evidence="12 13">
    <name type="scientific">Granulimonas faecalis</name>
    <dbReference type="NCBI Taxonomy" id="2894155"/>
    <lineage>
        <taxon>Bacteria</taxon>
        <taxon>Bacillati</taxon>
        <taxon>Actinomycetota</taxon>
        <taxon>Coriobacteriia</taxon>
        <taxon>Coriobacteriales</taxon>
        <taxon>Kribbibacteriaceae</taxon>
        <taxon>Granulimonas</taxon>
    </lineage>
</organism>
<dbReference type="EMBL" id="BQKC01000001">
    <property type="protein sequence ID" value="GJM54600.1"/>
    <property type="molecule type" value="Genomic_DNA"/>
</dbReference>
<evidence type="ECO:0000256" key="8">
    <source>
        <dbReference type="ARBA" id="ARBA00037387"/>
    </source>
</evidence>
<comment type="function">
    <text evidence="8">The phosphoenolpyruvate-dependent sugar phosphotransferase system (sugar PTS), a major carbohydrate active transport system, catalyzes the phosphorylation of incoming sugar substrates concomitantly with their translocation across the cell membrane. The enzyme II UlaABC PTS system is involved in ascorbate transport.</text>
</comment>
<dbReference type="PANTHER" id="PTHR36203:SF1">
    <property type="entry name" value="ASCORBATE-SPECIFIC PTS SYSTEM EIIA COMPONENT"/>
    <property type="match status" value="1"/>
</dbReference>
<evidence type="ECO:0000259" key="11">
    <source>
        <dbReference type="PROSITE" id="PS51094"/>
    </source>
</evidence>
<dbReference type="Gene3D" id="3.40.930.10">
    <property type="entry name" value="Mannitol-specific EII, Chain A"/>
    <property type="match status" value="1"/>
</dbReference>
<evidence type="ECO:0000256" key="7">
    <source>
        <dbReference type="ARBA" id="ARBA00022777"/>
    </source>
</evidence>
<keyword evidence="6" id="KW-0598">Phosphotransferase system</keyword>
<dbReference type="PROSITE" id="PS51094">
    <property type="entry name" value="PTS_EIIA_TYPE_2"/>
    <property type="match status" value="1"/>
</dbReference>
<evidence type="ECO:0000256" key="10">
    <source>
        <dbReference type="ARBA" id="ARBA00042072"/>
    </source>
</evidence>
<evidence type="ECO:0000256" key="9">
    <source>
        <dbReference type="ARBA" id="ARBA00041175"/>
    </source>
</evidence>
<evidence type="ECO:0000313" key="13">
    <source>
        <dbReference type="Proteomes" id="UP001055025"/>
    </source>
</evidence>
<dbReference type="PANTHER" id="PTHR36203">
    <property type="entry name" value="ASCORBATE-SPECIFIC PTS SYSTEM EIIA COMPONENT"/>
    <property type="match status" value="1"/>
</dbReference>
<dbReference type="GO" id="GO:0005737">
    <property type="term" value="C:cytoplasm"/>
    <property type="evidence" value="ECO:0007669"/>
    <property type="project" value="UniProtKB-SubCell"/>
</dbReference>
<name>A0AAV5B297_9ACTN</name>
<keyword evidence="7" id="KW-0418">Kinase</keyword>
<keyword evidence="2" id="KW-0813">Transport</keyword>
<comment type="caution">
    <text evidence="12">The sequence shown here is derived from an EMBL/GenBank/DDBJ whole genome shotgun (WGS) entry which is preliminary data.</text>
</comment>
<dbReference type="AlphaFoldDB" id="A0AAV5B297"/>
<sequence>MRTAVAPFVEAGIATQGYVDDIVRGAKELGPYFVLAPHVAIPHARPDQGALGNGIGVVRLAEPVEFGSEANDPVSYLFPLVAADDGGHLQALMSLAELLGDEGFYVGLDEAETAGEVLDLIREKEGGL</sequence>
<reference evidence="12" key="1">
    <citation type="journal article" date="2022" name="Int. J. Syst. Evol. Microbiol.">
        <title>Granulimonas faecalis gen. nov., sp. nov., and Leptogranulimonas caecicola gen. nov., sp. nov., novel lactate-producing Atopobiaceae bacteria isolated from mouse intestines, and an emended description of the family Atopobiaceae.</title>
        <authorList>
            <person name="Morinaga K."/>
            <person name="Kusada H."/>
            <person name="Sakamoto S."/>
            <person name="Murakami T."/>
            <person name="Toyoda A."/>
            <person name="Mori H."/>
            <person name="Meng X.Y."/>
            <person name="Takashino M."/>
            <person name="Murotomi K."/>
            <person name="Tamaki H."/>
        </authorList>
    </citation>
    <scope>NUCLEOTIDE SEQUENCE</scope>
    <source>
        <strain evidence="12">OPF53</strain>
    </source>
</reference>
<keyword evidence="3" id="KW-0963">Cytoplasm</keyword>
<dbReference type="GO" id="GO:0009401">
    <property type="term" value="P:phosphoenolpyruvate-dependent sugar phosphotransferase system"/>
    <property type="evidence" value="ECO:0007669"/>
    <property type="project" value="UniProtKB-KW"/>
</dbReference>
<keyword evidence="5" id="KW-0808">Transferase</keyword>
<evidence type="ECO:0000256" key="2">
    <source>
        <dbReference type="ARBA" id="ARBA00022448"/>
    </source>
</evidence>
<protein>
    <recommendedName>
        <fullName evidence="9">Ascorbate-specific PTS system EIIA component</fullName>
    </recommendedName>
    <alternativeName>
        <fullName evidence="10">Ascorbate-specific phosphotransferase enzyme IIA component</fullName>
    </alternativeName>
</protein>
<evidence type="ECO:0000256" key="6">
    <source>
        <dbReference type="ARBA" id="ARBA00022683"/>
    </source>
</evidence>
<keyword evidence="4" id="KW-0597">Phosphoprotein</keyword>
<evidence type="ECO:0000313" key="12">
    <source>
        <dbReference type="EMBL" id="GJM54600.1"/>
    </source>
</evidence>
<evidence type="ECO:0000256" key="4">
    <source>
        <dbReference type="ARBA" id="ARBA00022553"/>
    </source>
</evidence>
<dbReference type="CDD" id="cd00211">
    <property type="entry name" value="PTS_IIA_fru"/>
    <property type="match status" value="1"/>
</dbReference>
<evidence type="ECO:0000256" key="5">
    <source>
        <dbReference type="ARBA" id="ARBA00022679"/>
    </source>
</evidence>